<dbReference type="SUPFAM" id="SSF57802">
    <property type="entry name" value="Rubredoxin-like"/>
    <property type="match status" value="1"/>
</dbReference>
<dbReference type="Gene3D" id="2.30.110.10">
    <property type="entry name" value="Electron Transport, Fmn-binding Protein, Chain A"/>
    <property type="match status" value="1"/>
</dbReference>
<name>A0A1I3I066_9SPIR</name>
<protein>
    <submittedName>
        <fullName evidence="5">NADH-FMN oxidoreductase RutF, flavin reductase (DIM6/NTAB) family</fullName>
    </submittedName>
</protein>
<evidence type="ECO:0000256" key="3">
    <source>
        <dbReference type="ARBA" id="ARBA00038054"/>
    </source>
</evidence>
<dbReference type="GO" id="GO:0016646">
    <property type="term" value="F:oxidoreductase activity, acting on the CH-NH group of donors, NAD or NADP as acceptor"/>
    <property type="evidence" value="ECO:0007669"/>
    <property type="project" value="UniProtKB-ARBA"/>
</dbReference>
<dbReference type="PANTHER" id="PTHR43567">
    <property type="entry name" value="FLAVOREDOXIN-RELATED-RELATED"/>
    <property type="match status" value="1"/>
</dbReference>
<evidence type="ECO:0000313" key="6">
    <source>
        <dbReference type="Proteomes" id="UP000182737"/>
    </source>
</evidence>
<dbReference type="InterPro" id="IPR012349">
    <property type="entry name" value="Split_barrel_FMN-bd"/>
</dbReference>
<dbReference type="Pfam" id="PF21349">
    <property type="entry name" value="RUBY_RBDX"/>
    <property type="match status" value="1"/>
</dbReference>
<evidence type="ECO:0000313" key="5">
    <source>
        <dbReference type="EMBL" id="SFI41341.1"/>
    </source>
</evidence>
<reference evidence="6" key="1">
    <citation type="submission" date="2016-10" db="EMBL/GenBank/DDBJ databases">
        <authorList>
            <person name="Varghese N."/>
            <person name="Submissions S."/>
        </authorList>
    </citation>
    <scope>NUCLEOTIDE SEQUENCE [LARGE SCALE GENOMIC DNA]</scope>
    <source>
        <strain evidence="6">XBD1002</strain>
    </source>
</reference>
<dbReference type="RefSeq" id="WP_074929831.1">
    <property type="nucleotide sequence ID" value="NZ_FORI01000001.1"/>
</dbReference>
<feature type="domain" description="Rubredoxin-like" evidence="4">
    <location>
        <begin position="170"/>
        <end position="206"/>
    </location>
</feature>
<dbReference type="PROSITE" id="PS50903">
    <property type="entry name" value="RUBREDOXIN_LIKE"/>
    <property type="match status" value="1"/>
</dbReference>
<dbReference type="OrthoDB" id="9799749at2"/>
<dbReference type="GO" id="GO:0005506">
    <property type="term" value="F:iron ion binding"/>
    <property type="evidence" value="ECO:0007669"/>
    <property type="project" value="InterPro"/>
</dbReference>
<keyword evidence="6" id="KW-1185">Reference proteome</keyword>
<dbReference type="InterPro" id="IPR024934">
    <property type="entry name" value="Rubredoxin-like_dom"/>
</dbReference>
<keyword evidence="2" id="KW-0285">Flavoprotein</keyword>
<dbReference type="SMART" id="SM00903">
    <property type="entry name" value="Flavin_Reduct"/>
    <property type="match status" value="1"/>
</dbReference>
<dbReference type="Gene3D" id="2.20.28.10">
    <property type="match status" value="1"/>
</dbReference>
<comment type="cofactor">
    <cofactor evidence="1">
        <name>FMN</name>
        <dbReference type="ChEBI" id="CHEBI:58210"/>
    </cofactor>
</comment>
<dbReference type="Proteomes" id="UP000182737">
    <property type="component" value="Unassembled WGS sequence"/>
</dbReference>
<accession>A0A1I3I066</accession>
<organism evidence="5 6">
    <name type="scientific">Treponema bryantii</name>
    <dbReference type="NCBI Taxonomy" id="163"/>
    <lineage>
        <taxon>Bacteria</taxon>
        <taxon>Pseudomonadati</taxon>
        <taxon>Spirochaetota</taxon>
        <taxon>Spirochaetia</taxon>
        <taxon>Spirochaetales</taxon>
        <taxon>Treponemataceae</taxon>
        <taxon>Treponema</taxon>
    </lineage>
</organism>
<comment type="similarity">
    <text evidence="3">Belongs to the flavoredoxin family.</text>
</comment>
<evidence type="ECO:0000259" key="4">
    <source>
        <dbReference type="PROSITE" id="PS50903"/>
    </source>
</evidence>
<dbReference type="InterPro" id="IPR002563">
    <property type="entry name" value="Flavin_Rdtase-like_dom"/>
</dbReference>
<dbReference type="AlphaFoldDB" id="A0A1I3I066"/>
<sequence>MDPKALFSLSYGVFILGSHDNTKINACVTNTCMQVAANPTRIAITVINQNYTCGQIKECGTFALSVLDKSVTFPTIEHFGFHSGRDTDKFASFPYSLDANGNPYLNDQICALFTCKVISSTDLGTHTLFVAEIEDSKVMSDKAPLTYADYHKDIKPKPGAEKMEDSGKKIVGWRCKICGYEYEGAELPSDFECPICGHPAEDFEPIYES</sequence>
<dbReference type="CDD" id="cd00350">
    <property type="entry name" value="rubredoxin_like"/>
    <property type="match status" value="1"/>
</dbReference>
<dbReference type="Pfam" id="PF01613">
    <property type="entry name" value="Flavin_Reduct"/>
    <property type="match status" value="1"/>
</dbReference>
<dbReference type="InterPro" id="IPR048574">
    <property type="entry name" value="RUBY_RBDX"/>
</dbReference>
<dbReference type="EMBL" id="FORI01000001">
    <property type="protein sequence ID" value="SFI41341.1"/>
    <property type="molecule type" value="Genomic_DNA"/>
</dbReference>
<proteinExistence type="inferred from homology"/>
<evidence type="ECO:0000256" key="1">
    <source>
        <dbReference type="ARBA" id="ARBA00001917"/>
    </source>
</evidence>
<dbReference type="PANTHER" id="PTHR43567:SF1">
    <property type="entry name" value="FLAVOREDOXIN"/>
    <property type="match status" value="1"/>
</dbReference>
<evidence type="ECO:0000256" key="2">
    <source>
        <dbReference type="ARBA" id="ARBA00022630"/>
    </source>
</evidence>
<dbReference type="InterPro" id="IPR052174">
    <property type="entry name" value="Flavoredoxin"/>
</dbReference>
<dbReference type="GO" id="GO:0010181">
    <property type="term" value="F:FMN binding"/>
    <property type="evidence" value="ECO:0007669"/>
    <property type="project" value="InterPro"/>
</dbReference>
<dbReference type="SUPFAM" id="SSF50475">
    <property type="entry name" value="FMN-binding split barrel"/>
    <property type="match status" value="1"/>
</dbReference>
<gene>
    <name evidence="5" type="ORF">SAMN04487775_101216</name>
</gene>